<feature type="compositionally biased region" description="Pro residues" evidence="1">
    <location>
        <begin position="191"/>
        <end position="217"/>
    </location>
</feature>
<dbReference type="InterPro" id="IPR010982">
    <property type="entry name" value="Lambda_DNA-bd_dom_sf"/>
</dbReference>
<dbReference type="InterPro" id="IPR025194">
    <property type="entry name" value="RodZ-like_C"/>
</dbReference>
<dbReference type="RefSeq" id="WP_312742266.1">
    <property type="nucleotide sequence ID" value="NZ_CP116968.1"/>
</dbReference>
<dbReference type="PANTHER" id="PTHR34475:SF1">
    <property type="entry name" value="CYTOSKELETON PROTEIN RODZ"/>
    <property type="match status" value="1"/>
</dbReference>
<feature type="region of interest" description="Disordered" evidence="1">
    <location>
        <begin position="174"/>
        <end position="217"/>
    </location>
</feature>
<name>A0AA96JZ93_9BACT</name>
<feature type="domain" description="Cytoskeleton protein RodZ-like C-terminal" evidence="3">
    <location>
        <begin position="233"/>
        <end position="300"/>
    </location>
</feature>
<evidence type="ECO:0000313" key="4">
    <source>
        <dbReference type="EMBL" id="WNM60886.1"/>
    </source>
</evidence>
<reference evidence="4 5" key="1">
    <citation type="submission" date="2023-01" db="EMBL/GenBank/DDBJ databases">
        <title>Cultivation and genomic characterization of new, ubiquitous marine nitrite-oxidizing bacteria from the Nitrospirales.</title>
        <authorList>
            <person name="Mueller A.J."/>
            <person name="Daebeler A."/>
            <person name="Herbold C.W."/>
            <person name="Kirkegaard R.H."/>
            <person name="Daims H."/>
        </authorList>
    </citation>
    <scope>NUCLEOTIDE SEQUENCE [LARGE SCALE GENOMIC DNA]</scope>
    <source>
        <strain evidence="4 5">DK</strain>
    </source>
</reference>
<dbReference type="Pfam" id="PF13464">
    <property type="entry name" value="RodZ_C"/>
    <property type="match status" value="1"/>
</dbReference>
<evidence type="ECO:0000313" key="5">
    <source>
        <dbReference type="Proteomes" id="UP001302494"/>
    </source>
</evidence>
<dbReference type="PANTHER" id="PTHR34475">
    <property type="match status" value="1"/>
</dbReference>
<dbReference type="KEGG" id="nneo:PQG83_14105"/>
<dbReference type="Pfam" id="PF13413">
    <property type="entry name" value="HTH_25"/>
    <property type="match status" value="1"/>
</dbReference>
<accession>A0AA96JZ93</accession>
<evidence type="ECO:0000256" key="1">
    <source>
        <dbReference type="SAM" id="MobiDB-lite"/>
    </source>
</evidence>
<keyword evidence="5" id="KW-1185">Reference proteome</keyword>
<protein>
    <submittedName>
        <fullName evidence="4">DUF4115 domain-containing protein</fullName>
    </submittedName>
</protein>
<organism evidence="4 5">
    <name type="scientific">Candidatus Nitrospira neomarina</name>
    <dbReference type="NCBI Taxonomy" id="3020899"/>
    <lineage>
        <taxon>Bacteria</taxon>
        <taxon>Pseudomonadati</taxon>
        <taxon>Nitrospirota</taxon>
        <taxon>Nitrospiria</taxon>
        <taxon>Nitrospirales</taxon>
        <taxon>Nitrospiraceae</taxon>
        <taxon>Nitrospira</taxon>
    </lineage>
</organism>
<keyword evidence="2" id="KW-0812">Transmembrane</keyword>
<dbReference type="EMBL" id="CP116968">
    <property type="protein sequence ID" value="WNM60886.1"/>
    <property type="molecule type" value="Genomic_DNA"/>
</dbReference>
<dbReference type="Proteomes" id="UP001302494">
    <property type="component" value="Chromosome"/>
</dbReference>
<dbReference type="GO" id="GO:0003677">
    <property type="term" value="F:DNA binding"/>
    <property type="evidence" value="ECO:0007669"/>
    <property type="project" value="InterPro"/>
</dbReference>
<gene>
    <name evidence="4" type="ORF">PQG83_14105</name>
</gene>
<proteinExistence type="predicted"/>
<feature type="transmembrane region" description="Helical" evidence="2">
    <location>
        <begin position="115"/>
        <end position="135"/>
    </location>
</feature>
<keyword evidence="2" id="KW-0472">Membrane</keyword>
<sequence length="305" mass="33793">MNTGKAFPIQDNAMETLGGLFRQTRERQRLSLEQIASRTRIQQHHLHALEEEDFASLPAKVFVKGFVRSYARALGLDEENAIQLFLTSSSNFYDRTQEEEQHIQVTLQAAHRKRFNWNFVVILFLALGGILFYLLPDQQEPLPPASEFETSLPSNEIQKEVILEPATPIEELPASVSTEAPVHTEELQLTSPPPSGITPSPPPPEPRPISPTLPASPIPEKTAGTDGTLVLEIEATQLTWVVVQSDNQDPHEALLQPGQKSTWKANTQYLLTLGNAAGVVIRLNGEPQGPFGKPGQVVRDIRLKP</sequence>
<keyword evidence="2" id="KW-1133">Transmembrane helix</keyword>
<evidence type="ECO:0000259" key="3">
    <source>
        <dbReference type="Pfam" id="PF13464"/>
    </source>
</evidence>
<dbReference type="Gene3D" id="1.10.260.40">
    <property type="entry name" value="lambda repressor-like DNA-binding domains"/>
    <property type="match status" value="1"/>
</dbReference>
<dbReference type="InterPro" id="IPR050400">
    <property type="entry name" value="Bact_Cytoskel_RodZ"/>
</dbReference>
<evidence type="ECO:0000256" key="2">
    <source>
        <dbReference type="SAM" id="Phobius"/>
    </source>
</evidence>
<dbReference type="AlphaFoldDB" id="A0AA96JZ93"/>